<feature type="transmembrane region" description="Helical" evidence="1">
    <location>
        <begin position="24"/>
        <end position="44"/>
    </location>
</feature>
<gene>
    <name evidence="2" type="ORF">BO88DRAFT_416972</name>
</gene>
<accession>A0A319B3X6</accession>
<name>A0A319B3X6_ASPVC</name>
<dbReference type="RefSeq" id="XP_025561280.1">
    <property type="nucleotide sequence ID" value="XM_025708281.1"/>
</dbReference>
<keyword evidence="1" id="KW-1133">Transmembrane helix</keyword>
<keyword evidence="1" id="KW-0812">Transmembrane</keyword>
<keyword evidence="3" id="KW-1185">Reference proteome</keyword>
<protein>
    <submittedName>
        <fullName evidence="2">Uncharacterized protein</fullName>
    </submittedName>
</protein>
<evidence type="ECO:0000313" key="2">
    <source>
        <dbReference type="EMBL" id="PYH67486.1"/>
    </source>
</evidence>
<evidence type="ECO:0000256" key="1">
    <source>
        <dbReference type="SAM" id="Phobius"/>
    </source>
</evidence>
<proteinExistence type="predicted"/>
<dbReference type="GeneID" id="37212873"/>
<evidence type="ECO:0000313" key="3">
    <source>
        <dbReference type="Proteomes" id="UP000248405"/>
    </source>
</evidence>
<reference evidence="2" key="1">
    <citation type="submission" date="2016-12" db="EMBL/GenBank/DDBJ databases">
        <title>The genomes of Aspergillus section Nigri reveals drivers in fungal speciation.</title>
        <authorList>
            <consortium name="DOE Joint Genome Institute"/>
            <person name="Vesth T.C."/>
            <person name="Nybo J."/>
            <person name="Theobald S."/>
            <person name="Brandl J."/>
            <person name="Frisvad J.C."/>
            <person name="Nielsen K.F."/>
            <person name="Lyhne E.K."/>
            <person name="Kogle M.E."/>
            <person name="Kuo A."/>
            <person name="Riley R."/>
            <person name="Clum A."/>
            <person name="Nolan M."/>
            <person name="Lipzen A."/>
            <person name="Salamov A."/>
            <person name="Henrissat B."/>
            <person name="Wiebenga A."/>
            <person name="De Vries R.P."/>
            <person name="Grigoriev I.V."/>
            <person name="Mortensen U.H."/>
            <person name="Andersen M.R."/>
            <person name="Baker S.E."/>
        </authorList>
    </citation>
    <scope>NUCLEOTIDE SEQUENCE [LARGE SCALE GENOMIC DNA]</scope>
    <source>
        <strain evidence="2">CBS 113365</strain>
    </source>
</reference>
<dbReference type="EMBL" id="KZ821630">
    <property type="protein sequence ID" value="PYH67486.1"/>
    <property type="molecule type" value="Genomic_DNA"/>
</dbReference>
<dbReference type="AlphaFoldDB" id="A0A319B3X6"/>
<dbReference type="OrthoDB" id="10257314at2759"/>
<dbReference type="Proteomes" id="UP000248405">
    <property type="component" value="Unassembled WGS sequence"/>
</dbReference>
<keyword evidence="1" id="KW-0472">Membrane</keyword>
<organism evidence="2 3">
    <name type="scientific">Aspergillus vadensis (strain CBS 113365 / IMI 142717 / IBT 24658)</name>
    <dbReference type="NCBI Taxonomy" id="1448311"/>
    <lineage>
        <taxon>Eukaryota</taxon>
        <taxon>Fungi</taxon>
        <taxon>Dikarya</taxon>
        <taxon>Ascomycota</taxon>
        <taxon>Pezizomycotina</taxon>
        <taxon>Eurotiomycetes</taxon>
        <taxon>Eurotiomycetidae</taxon>
        <taxon>Eurotiales</taxon>
        <taxon>Aspergillaceae</taxon>
        <taxon>Aspergillus</taxon>
        <taxon>Aspergillus subgen. Circumdati</taxon>
    </lineage>
</organism>
<sequence length="110" mass="12057">MPKDRNVGHTTLFPQDPPYESAHAPLYVAPTLAVLGSFALSILYRHASTYPDANQTGPISLTSTHINYIYEPLNDSGSLNGYHDSDITPTVDRDFPDVQLGDILDGDQKL</sequence>